<proteinExistence type="predicted"/>
<dbReference type="GO" id="GO:0016491">
    <property type="term" value="F:oxidoreductase activity"/>
    <property type="evidence" value="ECO:0007669"/>
    <property type="project" value="UniProtKB-KW"/>
</dbReference>
<evidence type="ECO:0000256" key="1">
    <source>
        <dbReference type="ARBA" id="ARBA00023002"/>
    </source>
</evidence>
<name>A0AAE1P8R3_9EUCA</name>
<protein>
    <recommendedName>
        <fullName evidence="4">TauD/TfdA-like domain-containing protein</fullName>
    </recommendedName>
</protein>
<evidence type="ECO:0000313" key="2">
    <source>
        <dbReference type="EMBL" id="KAK4302875.1"/>
    </source>
</evidence>
<evidence type="ECO:0000313" key="3">
    <source>
        <dbReference type="Proteomes" id="UP001292094"/>
    </source>
</evidence>
<dbReference type="AlphaFoldDB" id="A0AAE1P8R3"/>
<sequence length="149" mass="16735">MVEYCDRGNDEGNEFCVVARRPLIELNCRGEVETVNQHPMSRSSYLDVGCGGHVSLVPRHHTFHAFLRTHATHSIISWRMVQNATNPTLTLFPAGDILVMDNKRLLHGRSAFTPVAGGGVRHLEGGYWAWADVCSKRRVLQDRQQQGNV</sequence>
<dbReference type="SUPFAM" id="SSF51197">
    <property type="entry name" value="Clavaminate synthase-like"/>
    <property type="match status" value="1"/>
</dbReference>
<accession>A0AAE1P8R3</accession>
<dbReference type="Proteomes" id="UP001292094">
    <property type="component" value="Unassembled WGS sequence"/>
</dbReference>
<keyword evidence="1" id="KW-0560">Oxidoreductase</keyword>
<dbReference type="InterPro" id="IPR042098">
    <property type="entry name" value="TauD-like_sf"/>
</dbReference>
<dbReference type="Gene3D" id="3.60.130.10">
    <property type="entry name" value="Clavaminate synthase-like"/>
    <property type="match status" value="1"/>
</dbReference>
<gene>
    <name evidence="2" type="ORF">Pmani_025071</name>
</gene>
<keyword evidence="3" id="KW-1185">Reference proteome</keyword>
<organism evidence="2 3">
    <name type="scientific">Petrolisthes manimaculis</name>
    <dbReference type="NCBI Taxonomy" id="1843537"/>
    <lineage>
        <taxon>Eukaryota</taxon>
        <taxon>Metazoa</taxon>
        <taxon>Ecdysozoa</taxon>
        <taxon>Arthropoda</taxon>
        <taxon>Crustacea</taxon>
        <taxon>Multicrustacea</taxon>
        <taxon>Malacostraca</taxon>
        <taxon>Eumalacostraca</taxon>
        <taxon>Eucarida</taxon>
        <taxon>Decapoda</taxon>
        <taxon>Pleocyemata</taxon>
        <taxon>Anomura</taxon>
        <taxon>Galatheoidea</taxon>
        <taxon>Porcellanidae</taxon>
        <taxon>Petrolisthes</taxon>
    </lineage>
</organism>
<reference evidence="2" key="1">
    <citation type="submission" date="2023-11" db="EMBL/GenBank/DDBJ databases">
        <title>Genome assemblies of two species of porcelain crab, Petrolisthes cinctipes and Petrolisthes manimaculis (Anomura: Porcellanidae).</title>
        <authorList>
            <person name="Angst P."/>
        </authorList>
    </citation>
    <scope>NUCLEOTIDE SEQUENCE</scope>
    <source>
        <strain evidence="2">PB745_02</strain>
        <tissue evidence="2">Gill</tissue>
    </source>
</reference>
<comment type="caution">
    <text evidence="2">The sequence shown here is derived from an EMBL/GenBank/DDBJ whole genome shotgun (WGS) entry which is preliminary data.</text>
</comment>
<evidence type="ECO:0008006" key="4">
    <source>
        <dbReference type="Google" id="ProtNLM"/>
    </source>
</evidence>
<dbReference type="EMBL" id="JAWZYT010002654">
    <property type="protein sequence ID" value="KAK4302875.1"/>
    <property type="molecule type" value="Genomic_DNA"/>
</dbReference>